<comment type="caution">
    <text evidence="2">The sequence shown here is derived from an EMBL/GenBank/DDBJ whole genome shotgun (WGS) entry which is preliminary data.</text>
</comment>
<feature type="transmembrane region" description="Helical" evidence="1">
    <location>
        <begin position="317"/>
        <end position="334"/>
    </location>
</feature>
<feature type="transmembrane region" description="Helical" evidence="1">
    <location>
        <begin position="64"/>
        <end position="83"/>
    </location>
</feature>
<dbReference type="EMBL" id="JANLCM010000001">
    <property type="protein sequence ID" value="MCS5717712.1"/>
    <property type="molecule type" value="Genomic_DNA"/>
</dbReference>
<dbReference type="InterPro" id="IPR010640">
    <property type="entry name" value="Low_temperature_requirement_A"/>
</dbReference>
<feature type="transmembrane region" description="Helical" evidence="1">
    <location>
        <begin position="243"/>
        <end position="264"/>
    </location>
</feature>
<protein>
    <submittedName>
        <fullName evidence="2">Low temperature requirement protein A</fullName>
    </submittedName>
</protein>
<dbReference type="PANTHER" id="PTHR36840">
    <property type="entry name" value="BLL5714 PROTEIN"/>
    <property type="match status" value="1"/>
</dbReference>
<feature type="transmembrane region" description="Helical" evidence="1">
    <location>
        <begin position="276"/>
        <end position="297"/>
    </location>
</feature>
<sequence>MDITPPRRFRLVAMRPRDPHEIGRTASTLELFFDLVFVVAVSIAAVDLHHQLTEDHILDGLTNYAVVFFGIWWAWMNFTWFATSFDTDDWLYRVLTTVQMGGVLVLAAGIQPAAEDGNHAILVLAYVVMRSALVAQWLRASRYAAATRRTTLTYAIGIAGLQVLWLAALPLPASAFPVAVVVLIGAELAVPVLAERSGSTPWHPHHLTERYGLFTLILLGESLLASANAIIEALHDAEALSPLIGISVLTLVVTAALWWIYFWPPHHTAIRGLSHSLVYGYGHYFIFAAAGAFSAGIEVEVDVITGHSDLAAPYASFAYTVPIAAFILGVWLLAIRDNADKVVNVAVPTGAVLVLFDPVLPVPVALTAVILVVVVATLVWRKPRLRNATVSSRRRRNAVAAVLDSGTAPATSRPRGGTQC</sequence>
<feature type="transmembrane region" description="Helical" evidence="1">
    <location>
        <begin position="362"/>
        <end position="380"/>
    </location>
</feature>
<accession>A0ABT2GN98</accession>
<feature type="transmembrane region" description="Helical" evidence="1">
    <location>
        <begin position="213"/>
        <end position="231"/>
    </location>
</feature>
<feature type="transmembrane region" description="Helical" evidence="1">
    <location>
        <begin position="31"/>
        <end position="52"/>
    </location>
</feature>
<proteinExistence type="predicted"/>
<keyword evidence="1" id="KW-0472">Membrane</keyword>
<keyword evidence="1" id="KW-1133">Transmembrane helix</keyword>
<dbReference type="RefSeq" id="WP_259506181.1">
    <property type="nucleotide sequence ID" value="NZ_JANLCM010000001.1"/>
</dbReference>
<dbReference type="Pfam" id="PF06772">
    <property type="entry name" value="LtrA"/>
    <property type="match status" value="1"/>
</dbReference>
<evidence type="ECO:0000313" key="3">
    <source>
        <dbReference type="Proteomes" id="UP001165584"/>
    </source>
</evidence>
<keyword evidence="3" id="KW-1185">Reference proteome</keyword>
<dbReference type="PANTHER" id="PTHR36840:SF1">
    <property type="entry name" value="BLL5714 PROTEIN"/>
    <property type="match status" value="1"/>
</dbReference>
<keyword evidence="1" id="KW-0812">Transmembrane</keyword>
<feature type="transmembrane region" description="Helical" evidence="1">
    <location>
        <begin position="90"/>
        <end position="114"/>
    </location>
</feature>
<gene>
    <name evidence="2" type="ORF">N1027_06140</name>
</gene>
<evidence type="ECO:0000313" key="2">
    <source>
        <dbReference type="EMBL" id="MCS5717712.1"/>
    </source>
</evidence>
<dbReference type="Proteomes" id="UP001165584">
    <property type="component" value="Unassembled WGS sequence"/>
</dbReference>
<evidence type="ECO:0000256" key="1">
    <source>
        <dbReference type="SAM" id="Phobius"/>
    </source>
</evidence>
<organism evidence="2 3">
    <name type="scientific">Herbiconiux aconitum</name>
    <dbReference type="NCBI Taxonomy" id="2970913"/>
    <lineage>
        <taxon>Bacteria</taxon>
        <taxon>Bacillati</taxon>
        <taxon>Actinomycetota</taxon>
        <taxon>Actinomycetes</taxon>
        <taxon>Micrococcales</taxon>
        <taxon>Microbacteriaceae</taxon>
        <taxon>Herbiconiux</taxon>
    </lineage>
</organism>
<reference evidence="2" key="1">
    <citation type="submission" date="2022-08" db="EMBL/GenBank/DDBJ databases">
        <authorList>
            <person name="Deng Y."/>
            <person name="Han X.-F."/>
            <person name="Zhang Y.-Q."/>
        </authorList>
    </citation>
    <scope>NUCLEOTIDE SEQUENCE</scope>
    <source>
        <strain evidence="2">CPCC 205763</strain>
    </source>
</reference>
<name>A0ABT2GN98_9MICO</name>
<feature type="transmembrane region" description="Helical" evidence="1">
    <location>
        <begin position="120"/>
        <end position="138"/>
    </location>
</feature>
<feature type="transmembrane region" description="Helical" evidence="1">
    <location>
        <begin position="150"/>
        <end position="168"/>
    </location>
</feature>